<dbReference type="PANTHER" id="PTHR34293">
    <property type="entry name" value="HTH-TYPE TRANSCRIPTIONAL REGULATOR TRMBL2"/>
    <property type="match status" value="1"/>
</dbReference>
<evidence type="ECO:0000313" key="4">
    <source>
        <dbReference type="Proteomes" id="UP000326302"/>
    </source>
</evidence>
<dbReference type="Proteomes" id="UP000326302">
    <property type="component" value="Unassembled WGS sequence"/>
</dbReference>
<dbReference type="Gene3D" id="1.10.10.10">
    <property type="entry name" value="Winged helix-like DNA-binding domain superfamily/Winged helix DNA-binding domain"/>
    <property type="match status" value="1"/>
</dbReference>
<dbReference type="EMBL" id="QJOW01000001">
    <property type="protein sequence ID" value="KAB7517796.1"/>
    <property type="molecule type" value="Genomic_DNA"/>
</dbReference>
<evidence type="ECO:0000313" key="3">
    <source>
        <dbReference type="EMBL" id="KAB7517796.1"/>
    </source>
</evidence>
<feature type="domain" description="Transcription regulator TrmB N-terminal" evidence="1">
    <location>
        <begin position="10"/>
        <end position="76"/>
    </location>
</feature>
<accession>A0A5N5UGD9</accession>
<dbReference type="AlphaFoldDB" id="A0A5N5U218"/>
<accession>A0A5N5U218</accession>
<organism evidence="2 5">
    <name type="scientific">Halosegnis rubeus</name>
    <dbReference type="NCBI Taxonomy" id="2212850"/>
    <lineage>
        <taxon>Archaea</taxon>
        <taxon>Methanobacteriati</taxon>
        <taxon>Methanobacteriota</taxon>
        <taxon>Stenosarchaea group</taxon>
        <taxon>Halobacteria</taxon>
        <taxon>Halobacteriales</taxon>
        <taxon>Natronomonadaceae</taxon>
        <taxon>Halosegnis</taxon>
    </lineage>
</organism>
<reference evidence="4 5" key="1">
    <citation type="submission" date="2019-10" db="EMBL/GenBank/DDBJ databases">
        <title>Unraveling microbial dark matter from salterns through culturing: the case of the genus Halosegnis.</title>
        <authorList>
            <person name="Duran-Viseras A."/>
            <person name="Andrei A.-S."/>
            <person name="Vera-Gargallo B."/>
            <person name="Ghai R."/>
            <person name="Sanchez-Porro C."/>
            <person name="Ventosa A."/>
        </authorList>
    </citation>
    <scope>NUCLEOTIDE SEQUENCE [LARGE SCALE GENOMIC DNA]</scope>
    <source>
        <strain evidence="3 4">F17-44</strain>
        <strain evidence="2 5">F18-79</strain>
    </source>
</reference>
<dbReference type="RefSeq" id="WP_152118704.1">
    <property type="nucleotide sequence ID" value="NZ_QJOW01000001.1"/>
</dbReference>
<dbReference type="InterPro" id="IPR036388">
    <property type="entry name" value="WH-like_DNA-bd_sf"/>
</dbReference>
<dbReference type="EMBL" id="QKKZ01000008">
    <property type="protein sequence ID" value="KAB7512580.1"/>
    <property type="molecule type" value="Genomic_DNA"/>
</dbReference>
<dbReference type="Pfam" id="PF01978">
    <property type="entry name" value="TrmB"/>
    <property type="match status" value="1"/>
</dbReference>
<protein>
    <submittedName>
        <fullName evidence="2">TrmB family transcriptional regulator</fullName>
    </submittedName>
</protein>
<sequence length="251" mass="26613">MNADGAVEALTDLGLSTYAARTFIGLQQLGVASASDIAAVTDVPRSQVYGATDELESLGLVDVQAGSPQRYRSVDLDRAHEILRSRLEATTDRAFSYLESIQDEQEPSDGQEAIWTTEGTDSIAARVAALADDAGGRIFFATSQPRLVEGNVLDALVAADARGVDVIVVSADDEVRALVAETGISVEAVDRDDELEISIGRVFVADGSTVLLSVLPTAEIPHVEREAAFWSVDTGFAMIIAGLVREQFADA</sequence>
<dbReference type="InterPro" id="IPR036390">
    <property type="entry name" value="WH_DNA-bd_sf"/>
</dbReference>
<evidence type="ECO:0000313" key="2">
    <source>
        <dbReference type="EMBL" id="KAB7512580.1"/>
    </source>
</evidence>
<comment type="caution">
    <text evidence="2">The sequence shown here is derived from an EMBL/GenBank/DDBJ whole genome shotgun (WGS) entry which is preliminary data.</text>
</comment>
<proteinExistence type="predicted"/>
<name>A0A5N5U218_9EURY</name>
<keyword evidence="5" id="KW-1185">Reference proteome</keyword>
<evidence type="ECO:0000313" key="5">
    <source>
        <dbReference type="Proteomes" id="UP000326865"/>
    </source>
</evidence>
<dbReference type="PANTHER" id="PTHR34293:SF1">
    <property type="entry name" value="HTH-TYPE TRANSCRIPTIONAL REGULATOR TRMBL2"/>
    <property type="match status" value="1"/>
</dbReference>
<dbReference type="SUPFAM" id="SSF46785">
    <property type="entry name" value="Winged helix' DNA-binding domain"/>
    <property type="match status" value="1"/>
</dbReference>
<dbReference type="OrthoDB" id="30795at2157"/>
<gene>
    <name evidence="2" type="ORF">DM867_12630</name>
    <name evidence="3" type="ORF">DMP03_00040</name>
</gene>
<dbReference type="InterPro" id="IPR051797">
    <property type="entry name" value="TrmB-like"/>
</dbReference>
<dbReference type="Proteomes" id="UP000326865">
    <property type="component" value="Unassembled WGS sequence"/>
</dbReference>
<dbReference type="InterPro" id="IPR002831">
    <property type="entry name" value="Tscrpt_reg_TrmB_N"/>
</dbReference>
<evidence type="ECO:0000259" key="1">
    <source>
        <dbReference type="Pfam" id="PF01978"/>
    </source>
</evidence>